<evidence type="ECO:0000313" key="2">
    <source>
        <dbReference type="EMBL" id="GAG21042.1"/>
    </source>
</evidence>
<proteinExistence type="predicted"/>
<gene>
    <name evidence="2" type="ORF">S01H1_49288</name>
</gene>
<reference evidence="2" key="1">
    <citation type="journal article" date="2014" name="Front. Microbiol.">
        <title>High frequency of phylogenetically diverse reductive dehalogenase-homologous genes in deep subseafloor sedimentary metagenomes.</title>
        <authorList>
            <person name="Kawai M."/>
            <person name="Futagami T."/>
            <person name="Toyoda A."/>
            <person name="Takaki Y."/>
            <person name="Nishi S."/>
            <person name="Hori S."/>
            <person name="Arai W."/>
            <person name="Tsubouchi T."/>
            <person name="Morono Y."/>
            <person name="Uchiyama I."/>
            <person name="Ito T."/>
            <person name="Fujiyama A."/>
            <person name="Inagaki F."/>
            <person name="Takami H."/>
        </authorList>
    </citation>
    <scope>NUCLEOTIDE SEQUENCE</scope>
    <source>
        <strain evidence="2">Expedition CK06-06</strain>
    </source>
</reference>
<accession>X0WCW5</accession>
<sequence length="98" mass="11197">MLEISEYFKKKSETELKIAVLEESLECEKMLNSQDIRVICDGSCMVHGTDINNKHKSQYRILPEASDKLHRVLLKALGEYKAELTKLQEELESGKAKA</sequence>
<evidence type="ECO:0000256" key="1">
    <source>
        <dbReference type="SAM" id="Coils"/>
    </source>
</evidence>
<dbReference type="EMBL" id="BARS01031694">
    <property type="protein sequence ID" value="GAG21042.1"/>
    <property type="molecule type" value="Genomic_DNA"/>
</dbReference>
<feature type="coiled-coil region" evidence="1">
    <location>
        <begin position="70"/>
        <end position="97"/>
    </location>
</feature>
<protein>
    <submittedName>
        <fullName evidence="2">Uncharacterized protein</fullName>
    </submittedName>
</protein>
<keyword evidence="1" id="KW-0175">Coiled coil</keyword>
<organism evidence="2">
    <name type="scientific">marine sediment metagenome</name>
    <dbReference type="NCBI Taxonomy" id="412755"/>
    <lineage>
        <taxon>unclassified sequences</taxon>
        <taxon>metagenomes</taxon>
        <taxon>ecological metagenomes</taxon>
    </lineage>
</organism>
<name>X0WCW5_9ZZZZ</name>
<comment type="caution">
    <text evidence="2">The sequence shown here is derived from an EMBL/GenBank/DDBJ whole genome shotgun (WGS) entry which is preliminary data.</text>
</comment>
<dbReference type="AlphaFoldDB" id="X0WCW5"/>